<dbReference type="Gene3D" id="3.40.50.620">
    <property type="entry name" value="HUPs"/>
    <property type="match status" value="1"/>
</dbReference>
<dbReference type="GO" id="GO:0000270">
    <property type="term" value="P:peptidoglycan metabolic process"/>
    <property type="evidence" value="ECO:0007669"/>
    <property type="project" value="TreeGrafter"/>
</dbReference>
<comment type="caution">
    <text evidence="3">The sequence shown here is derived from an EMBL/GenBank/DDBJ whole genome shotgun (WGS) entry which is preliminary data.</text>
</comment>
<keyword evidence="1" id="KW-0472">Membrane</keyword>
<dbReference type="PANTHER" id="PTHR30336:SF18">
    <property type="entry name" value="MEMBRANE PROTEIN"/>
    <property type="match status" value="1"/>
</dbReference>
<organism evidence="3 4">
    <name type="scientific">Lentilactobacillus sunkii DSM 19904</name>
    <dbReference type="NCBI Taxonomy" id="1423808"/>
    <lineage>
        <taxon>Bacteria</taxon>
        <taxon>Bacillati</taxon>
        <taxon>Bacillota</taxon>
        <taxon>Bacilli</taxon>
        <taxon>Lactobacillales</taxon>
        <taxon>Lactobacillaceae</taxon>
        <taxon>Lentilactobacillus</taxon>
    </lineage>
</organism>
<dbReference type="CDD" id="cd06259">
    <property type="entry name" value="YdcF-like"/>
    <property type="match status" value="1"/>
</dbReference>
<dbReference type="AlphaFoldDB" id="A0A0R1L3C5"/>
<dbReference type="GO" id="GO:0005886">
    <property type="term" value="C:plasma membrane"/>
    <property type="evidence" value="ECO:0007669"/>
    <property type="project" value="TreeGrafter"/>
</dbReference>
<sequence>MEEGSGMFMISLTGTVFVVLAVLLSTYLIKNRNSSVIGWLANLNLLALLVLLVQLFEMFGQKYYALILAVALVIVGLAVLLGLILSFVFLFINALIVWRKEGYSFSGSLTLLAGIGVVVVDVLIFFNPINTPAPIQAFIMTFLTLFIFYVLLTVWNTLSSMLLYQFYFPRTNKNYIIVLGAGLVDGHKVGRLLGGRINKGIEFYNKQIHKSNQHSKMVFSGGQGGDELVPESVAMRDYALEHGVRRADTLIEDQSVNTLQNMKFSKAVIKADFESDKAKIVFVTSNYHTLRAGILARKVGMNIFGIGSKTPFYYLPNAVIREYLALVVMHKKFHALMIGLMFLSAVISGIGVWMGVL</sequence>
<keyword evidence="4" id="KW-1185">Reference proteome</keyword>
<dbReference type="InterPro" id="IPR003848">
    <property type="entry name" value="DUF218"/>
</dbReference>
<dbReference type="GO" id="GO:0043164">
    <property type="term" value="P:Gram-negative-bacterium-type cell wall biogenesis"/>
    <property type="evidence" value="ECO:0007669"/>
    <property type="project" value="TreeGrafter"/>
</dbReference>
<dbReference type="Proteomes" id="UP000051581">
    <property type="component" value="Unassembled WGS sequence"/>
</dbReference>
<accession>A0A0R1L3C5</accession>
<dbReference type="EMBL" id="AZEA01000001">
    <property type="protein sequence ID" value="KRK89984.1"/>
    <property type="molecule type" value="Genomic_DNA"/>
</dbReference>
<evidence type="ECO:0000256" key="1">
    <source>
        <dbReference type="SAM" id="Phobius"/>
    </source>
</evidence>
<proteinExistence type="predicted"/>
<feature type="domain" description="DUF218" evidence="2">
    <location>
        <begin position="175"/>
        <end position="324"/>
    </location>
</feature>
<feature type="transmembrane region" description="Helical" evidence="1">
    <location>
        <begin position="36"/>
        <end position="57"/>
    </location>
</feature>
<gene>
    <name evidence="3" type="ORF">FD17_GL000222</name>
</gene>
<dbReference type="InterPro" id="IPR014729">
    <property type="entry name" value="Rossmann-like_a/b/a_fold"/>
</dbReference>
<dbReference type="Pfam" id="PF02698">
    <property type="entry name" value="DUF218"/>
    <property type="match status" value="1"/>
</dbReference>
<protein>
    <recommendedName>
        <fullName evidence="2">DUF218 domain-containing protein</fullName>
    </recommendedName>
</protein>
<feature type="transmembrane region" description="Helical" evidence="1">
    <location>
        <begin position="135"/>
        <end position="155"/>
    </location>
</feature>
<evidence type="ECO:0000259" key="2">
    <source>
        <dbReference type="Pfam" id="PF02698"/>
    </source>
</evidence>
<dbReference type="PATRIC" id="fig|1423808.3.peg.221"/>
<dbReference type="PANTHER" id="PTHR30336">
    <property type="entry name" value="INNER MEMBRANE PROTEIN, PROBABLE PERMEASE"/>
    <property type="match status" value="1"/>
</dbReference>
<keyword evidence="1" id="KW-0812">Transmembrane</keyword>
<dbReference type="InterPro" id="IPR051599">
    <property type="entry name" value="Cell_Envelope_Assoc"/>
</dbReference>
<feature type="transmembrane region" description="Helical" evidence="1">
    <location>
        <begin position="333"/>
        <end position="356"/>
    </location>
</feature>
<reference evidence="3 4" key="1">
    <citation type="journal article" date="2015" name="Genome Announc.">
        <title>Expanding the biotechnology potential of lactobacilli through comparative genomics of 213 strains and associated genera.</title>
        <authorList>
            <person name="Sun Z."/>
            <person name="Harris H.M."/>
            <person name="McCann A."/>
            <person name="Guo C."/>
            <person name="Argimon S."/>
            <person name="Zhang W."/>
            <person name="Yang X."/>
            <person name="Jeffery I.B."/>
            <person name="Cooney J.C."/>
            <person name="Kagawa T.F."/>
            <person name="Liu W."/>
            <person name="Song Y."/>
            <person name="Salvetti E."/>
            <person name="Wrobel A."/>
            <person name="Rasinkangas P."/>
            <person name="Parkhill J."/>
            <person name="Rea M.C."/>
            <person name="O'Sullivan O."/>
            <person name="Ritari J."/>
            <person name="Douillard F.P."/>
            <person name="Paul Ross R."/>
            <person name="Yang R."/>
            <person name="Briner A.E."/>
            <person name="Felis G.E."/>
            <person name="de Vos W.M."/>
            <person name="Barrangou R."/>
            <person name="Klaenhammer T.R."/>
            <person name="Caufield P.W."/>
            <person name="Cui Y."/>
            <person name="Zhang H."/>
            <person name="O'Toole P.W."/>
        </authorList>
    </citation>
    <scope>NUCLEOTIDE SEQUENCE [LARGE SCALE GENOMIC DNA]</scope>
    <source>
        <strain evidence="3 4">DSM 19904</strain>
    </source>
</reference>
<evidence type="ECO:0000313" key="4">
    <source>
        <dbReference type="Proteomes" id="UP000051581"/>
    </source>
</evidence>
<feature type="transmembrane region" description="Helical" evidence="1">
    <location>
        <begin position="6"/>
        <end position="29"/>
    </location>
</feature>
<name>A0A0R1L3C5_9LACO</name>
<evidence type="ECO:0000313" key="3">
    <source>
        <dbReference type="EMBL" id="KRK89984.1"/>
    </source>
</evidence>
<keyword evidence="1" id="KW-1133">Transmembrane helix</keyword>
<feature type="transmembrane region" description="Helical" evidence="1">
    <location>
        <begin position="63"/>
        <end position="96"/>
    </location>
</feature>
<feature type="transmembrane region" description="Helical" evidence="1">
    <location>
        <begin position="108"/>
        <end position="129"/>
    </location>
</feature>